<dbReference type="EMBL" id="JAMKFB020000004">
    <property type="protein sequence ID" value="KAL0196382.1"/>
    <property type="molecule type" value="Genomic_DNA"/>
</dbReference>
<accession>A0ABD0RCY8</accession>
<evidence type="ECO:0000313" key="2">
    <source>
        <dbReference type="Proteomes" id="UP001529510"/>
    </source>
</evidence>
<evidence type="ECO:0000313" key="1">
    <source>
        <dbReference type="EMBL" id="KAL0196382.1"/>
    </source>
</evidence>
<dbReference type="Proteomes" id="UP001529510">
    <property type="component" value="Unassembled WGS sequence"/>
</dbReference>
<comment type="caution">
    <text evidence="1">The sequence shown here is derived from an EMBL/GenBank/DDBJ whole genome shotgun (WGS) entry which is preliminary data.</text>
</comment>
<reference evidence="1 2" key="1">
    <citation type="submission" date="2024-05" db="EMBL/GenBank/DDBJ databases">
        <title>Genome sequencing and assembly of Indian major carp, Cirrhinus mrigala (Hamilton, 1822).</title>
        <authorList>
            <person name="Mohindra V."/>
            <person name="Chowdhury L.M."/>
            <person name="Lal K."/>
            <person name="Jena J.K."/>
        </authorList>
    </citation>
    <scope>NUCLEOTIDE SEQUENCE [LARGE SCALE GENOMIC DNA]</scope>
    <source>
        <strain evidence="1">CM1030</strain>
        <tissue evidence="1">Blood</tissue>
    </source>
</reference>
<feature type="non-terminal residue" evidence="1">
    <location>
        <position position="77"/>
    </location>
</feature>
<organism evidence="1 2">
    <name type="scientific">Cirrhinus mrigala</name>
    <name type="common">Mrigala</name>
    <dbReference type="NCBI Taxonomy" id="683832"/>
    <lineage>
        <taxon>Eukaryota</taxon>
        <taxon>Metazoa</taxon>
        <taxon>Chordata</taxon>
        <taxon>Craniata</taxon>
        <taxon>Vertebrata</taxon>
        <taxon>Euteleostomi</taxon>
        <taxon>Actinopterygii</taxon>
        <taxon>Neopterygii</taxon>
        <taxon>Teleostei</taxon>
        <taxon>Ostariophysi</taxon>
        <taxon>Cypriniformes</taxon>
        <taxon>Cyprinidae</taxon>
        <taxon>Labeoninae</taxon>
        <taxon>Labeonini</taxon>
        <taxon>Cirrhinus</taxon>
    </lineage>
</organism>
<dbReference type="AlphaFoldDB" id="A0ABD0RCY8"/>
<name>A0ABD0RCY8_CIRMR</name>
<feature type="non-terminal residue" evidence="1">
    <location>
        <position position="1"/>
    </location>
</feature>
<keyword evidence="2" id="KW-1185">Reference proteome</keyword>
<protein>
    <submittedName>
        <fullName evidence="1">Uncharacterized protein</fullName>
    </submittedName>
</protein>
<gene>
    <name evidence="1" type="ORF">M9458_009954</name>
</gene>
<sequence>PWSSRTAWTPTTNGTLLKMMTHGMRKMTLRMWTVASRERSTLLTEMLLSNRRRHHHRCGLQRRECPSLRDCHGLPKS</sequence>
<proteinExistence type="predicted"/>